<evidence type="ECO:0000256" key="9">
    <source>
        <dbReference type="RuleBase" id="RU003906"/>
    </source>
</evidence>
<dbReference type="Gene3D" id="2.40.30.10">
    <property type="entry name" value="Translation factors"/>
    <property type="match status" value="2"/>
</dbReference>
<keyword evidence="11" id="KW-1185">Reference proteome</keyword>
<dbReference type="Proteomes" id="UP000001021">
    <property type="component" value="Chromosome"/>
</dbReference>
<dbReference type="GO" id="GO:0006412">
    <property type="term" value="P:translation"/>
    <property type="evidence" value="ECO:0007669"/>
    <property type="project" value="UniProtKB-UniRule"/>
</dbReference>
<dbReference type="InterPro" id="IPR009000">
    <property type="entry name" value="Transl_B-barrel_sf"/>
</dbReference>
<accession>A0A0H3M6D9</accession>
<evidence type="ECO:0000256" key="7">
    <source>
        <dbReference type="NCBIfam" id="TIGR03625"/>
    </source>
</evidence>
<dbReference type="PANTHER" id="PTHR11229:SF16">
    <property type="entry name" value="LARGE RIBOSOMAL SUBUNIT PROTEIN UL3C"/>
    <property type="match status" value="1"/>
</dbReference>
<keyword evidence="4 9" id="KW-0694">RNA-binding</keyword>
<dbReference type="InterPro" id="IPR019927">
    <property type="entry name" value="Ribosomal_uL3_bac/org-type"/>
</dbReference>
<dbReference type="HOGENOM" id="CLU_044142_2_0_5"/>
<evidence type="ECO:0000256" key="4">
    <source>
        <dbReference type="ARBA" id="ARBA00022884"/>
    </source>
</evidence>
<organism evidence="10 11">
    <name type="scientific">Ehrlichia ruminantium (strain Welgevonden)</name>
    <dbReference type="NCBI Taxonomy" id="254945"/>
    <lineage>
        <taxon>Bacteria</taxon>
        <taxon>Pseudomonadati</taxon>
        <taxon>Pseudomonadota</taxon>
        <taxon>Alphaproteobacteria</taxon>
        <taxon>Rickettsiales</taxon>
        <taxon>Anaplasmataceae</taxon>
        <taxon>Ehrlichia</taxon>
    </lineage>
</organism>
<dbReference type="SUPFAM" id="SSF50447">
    <property type="entry name" value="Translation proteins"/>
    <property type="match status" value="1"/>
</dbReference>
<evidence type="ECO:0000256" key="3">
    <source>
        <dbReference type="ARBA" id="ARBA00022730"/>
    </source>
</evidence>
<keyword evidence="6 8" id="KW-0687">Ribonucleoprotein</keyword>
<evidence type="ECO:0000256" key="8">
    <source>
        <dbReference type="RuleBase" id="RU003905"/>
    </source>
</evidence>
<dbReference type="GO" id="GO:0005840">
    <property type="term" value="C:ribosome"/>
    <property type="evidence" value="ECO:0007669"/>
    <property type="project" value="UniProtKB-UniRule"/>
</dbReference>
<name>A0A0H3M6D9_EHRRW</name>
<evidence type="ECO:0000256" key="5">
    <source>
        <dbReference type="ARBA" id="ARBA00022980"/>
    </source>
</evidence>
<dbReference type="GO" id="GO:0003735">
    <property type="term" value="F:structural constituent of ribosome"/>
    <property type="evidence" value="ECO:0007669"/>
    <property type="project" value="UniProtKB-UniRule"/>
</dbReference>
<proteinExistence type="inferred from homology"/>
<reference evidence="10 11" key="1">
    <citation type="journal article" date="2006" name="J. Bacteriol.">
        <title>Comparative genomic analysis of three strains of Ehrlichia ruminantium reveals an active process of genome size plasticity.</title>
        <authorList>
            <person name="Frutos R."/>
            <person name="Viari A."/>
            <person name="Ferraz C."/>
            <person name="Morgat A."/>
            <person name="Eychenie S."/>
            <person name="Kandassami Y."/>
            <person name="Chantal I."/>
            <person name="Bensaid A."/>
            <person name="Coissac E."/>
            <person name="Vachiery N."/>
            <person name="Demaille J."/>
            <person name="Martinez D."/>
        </authorList>
    </citation>
    <scope>NUCLEOTIDE SEQUENCE [LARGE SCALE GENOMIC DNA]</scope>
    <source>
        <strain evidence="10 11">Welgevonden</strain>
    </source>
</reference>
<dbReference type="Pfam" id="PF00297">
    <property type="entry name" value="Ribosomal_L3"/>
    <property type="match status" value="1"/>
</dbReference>
<dbReference type="EMBL" id="CR925678">
    <property type="protein sequence ID" value="CAI27132.1"/>
    <property type="molecule type" value="Genomic_DNA"/>
</dbReference>
<dbReference type="GO" id="GO:1990904">
    <property type="term" value="C:ribonucleoprotein complex"/>
    <property type="evidence" value="ECO:0007669"/>
    <property type="project" value="UniProtKB-KW"/>
</dbReference>
<keyword evidence="3 9" id="KW-0699">rRNA-binding</keyword>
<dbReference type="InterPro" id="IPR019926">
    <property type="entry name" value="Ribosomal_uL3_CS"/>
</dbReference>
<keyword evidence="5 8" id="KW-0689">Ribosomal protein</keyword>
<dbReference type="GO" id="GO:0019843">
    <property type="term" value="F:rRNA binding"/>
    <property type="evidence" value="ECO:0007669"/>
    <property type="project" value="UniProtKB-KW"/>
</dbReference>
<dbReference type="PANTHER" id="PTHR11229">
    <property type="entry name" value="50S RIBOSOMAL PROTEIN L3"/>
    <property type="match status" value="1"/>
</dbReference>
<sequence>MEAVIMAKRIGLLLEKVGHSAIFDNEGKRIPVTLLHLRDSFVVSIKDKDSHGYTSVVFGMKVSTNMKKPQLKILQKSNINVNCKIFESRVDHIDNLTVGAKVLITHFVENQYVDITGCSLGKGFAGVMKRHNFKGLKASHGVSISHRSQGSTGQCQDPGRVYKGKKMAGHLGNSRVTVQNIKVISVDKEKSLLVVKGNNIPGAQGSYLFVRDAIKKPVPKNSFPICAEDLKLDNIG</sequence>
<comment type="similarity">
    <text evidence="1 8">Belongs to the universal ribosomal protein uL3 family.</text>
</comment>
<keyword evidence="2" id="KW-0488">Methylation</keyword>
<dbReference type="InterPro" id="IPR000597">
    <property type="entry name" value="Ribosomal_uL3"/>
</dbReference>
<dbReference type="eggNOG" id="COG0087">
    <property type="taxonomic scope" value="Bacteria"/>
</dbReference>
<comment type="subunit">
    <text evidence="9">Part of the 50S ribosomal subunit. Forms a cluster with proteins L14 and L19.</text>
</comment>
<evidence type="ECO:0000256" key="2">
    <source>
        <dbReference type="ARBA" id="ARBA00022481"/>
    </source>
</evidence>
<dbReference type="PROSITE" id="PS00474">
    <property type="entry name" value="RIBOSOMAL_L3"/>
    <property type="match status" value="1"/>
</dbReference>
<evidence type="ECO:0000256" key="1">
    <source>
        <dbReference type="ARBA" id="ARBA00006540"/>
    </source>
</evidence>
<evidence type="ECO:0000313" key="11">
    <source>
        <dbReference type="Proteomes" id="UP000001021"/>
    </source>
</evidence>
<evidence type="ECO:0000313" key="10">
    <source>
        <dbReference type="EMBL" id="CAI27132.1"/>
    </source>
</evidence>
<evidence type="ECO:0000256" key="6">
    <source>
        <dbReference type="ARBA" id="ARBA00023274"/>
    </source>
</evidence>
<comment type="function">
    <text evidence="9">One of the primary rRNA binding proteins, it binds directly near the 3'-end of the 23S rRNA, where it nucleates assembly of the 50S subunit.</text>
</comment>
<dbReference type="KEGG" id="erw:ERWE_CDS_06380"/>
<dbReference type="NCBIfam" id="TIGR03625">
    <property type="entry name" value="L3_bact"/>
    <property type="match status" value="1"/>
</dbReference>
<dbReference type="FunFam" id="2.40.30.10:FF:000004">
    <property type="entry name" value="50S ribosomal protein L3"/>
    <property type="match status" value="1"/>
</dbReference>
<gene>
    <name evidence="10" type="primary">rplC</name>
    <name evidence="10" type="ordered locus">ERWE_CDS_06380</name>
</gene>
<dbReference type="AlphaFoldDB" id="A0A0H3M6D9"/>
<protein>
    <recommendedName>
        <fullName evidence="7 9">50S ribosomal protein L3</fullName>
    </recommendedName>
</protein>